<evidence type="ECO:0000313" key="2">
    <source>
        <dbReference type="Proteomes" id="UP000653275"/>
    </source>
</evidence>
<dbReference type="AlphaFoldDB" id="A0AAP2AI57"/>
<proteinExistence type="predicted"/>
<accession>A0AAP2AI57</accession>
<dbReference type="EMBL" id="JAENMS010000019">
    <property type="protein sequence ID" value="MBL5937100.1"/>
    <property type="molecule type" value="Genomic_DNA"/>
</dbReference>
<gene>
    <name evidence="1" type="ORF">I7V27_22025</name>
</gene>
<evidence type="ECO:0000313" key="1">
    <source>
        <dbReference type="EMBL" id="MBL5937100.1"/>
    </source>
</evidence>
<name>A0AAP2AI57_LELAM</name>
<comment type="caution">
    <text evidence="1">The sequence shown here is derived from an EMBL/GenBank/DDBJ whole genome shotgun (WGS) entry which is preliminary data.</text>
</comment>
<sequence>MNLQALQKKLQPELHPFVIAGETIYIHRPNGRDFAECTDVSKSLILCVKDENGDPIFSNEDIDGRINVNSIDYVIQNQIYTAIIKLISDANPMDEIEKK</sequence>
<reference evidence="1" key="1">
    <citation type="submission" date="2020-12" db="EMBL/GenBank/DDBJ databases">
        <title>Draft genome sequence of Enterobacter spp., Lelliottia spp. and Serratia spp. isolated from drinking water reservoirs and lakes.</title>
        <authorList>
            <person name="Reitter C."/>
            <person name="Neuhaus K."/>
            <person name="Huegler M."/>
        </authorList>
    </citation>
    <scope>NUCLEOTIDE SEQUENCE</scope>
    <source>
        <strain evidence="1">TZW15</strain>
    </source>
</reference>
<organism evidence="1 2">
    <name type="scientific">Lelliottia amnigena</name>
    <name type="common">Enterobacter amnigenus</name>
    <dbReference type="NCBI Taxonomy" id="61646"/>
    <lineage>
        <taxon>Bacteria</taxon>
        <taxon>Pseudomonadati</taxon>
        <taxon>Pseudomonadota</taxon>
        <taxon>Gammaproteobacteria</taxon>
        <taxon>Enterobacterales</taxon>
        <taxon>Enterobacteriaceae</taxon>
        <taxon>Lelliottia</taxon>
    </lineage>
</organism>
<dbReference type="RefSeq" id="WP_202666548.1">
    <property type="nucleotide sequence ID" value="NZ_JAENMR010000019.1"/>
</dbReference>
<dbReference type="Proteomes" id="UP000653275">
    <property type="component" value="Unassembled WGS sequence"/>
</dbReference>
<protein>
    <submittedName>
        <fullName evidence="1">Uncharacterized protein</fullName>
    </submittedName>
</protein>